<accession>A0A0E3DR78</accession>
<proteinExistence type="predicted"/>
<gene>
    <name evidence="2" type="primary">atp8</name>
</gene>
<evidence type="ECO:0000256" key="1">
    <source>
        <dbReference type="SAM" id="Phobius"/>
    </source>
</evidence>
<keyword evidence="1" id="KW-1133">Transmembrane helix</keyword>
<dbReference type="RefSeq" id="YP_009130800.1">
    <property type="nucleotide sequence ID" value="NC_026833.1"/>
</dbReference>
<feature type="transmembrane region" description="Helical" evidence="1">
    <location>
        <begin position="6"/>
        <end position="30"/>
    </location>
</feature>
<dbReference type="CTD" id="4509"/>
<dbReference type="AlphaFoldDB" id="A0A0E3DR78"/>
<keyword evidence="1" id="KW-0472">Membrane</keyword>
<geneLocation type="mitochondrion" evidence="2"/>
<evidence type="ECO:0000313" key="2">
    <source>
        <dbReference type="EMBL" id="AIL54876.1"/>
    </source>
</evidence>
<protein>
    <submittedName>
        <fullName evidence="2">ATP synthase F0 subunit 8</fullName>
    </submittedName>
</protein>
<keyword evidence="1" id="KW-0812">Transmembrane</keyword>
<sequence length="51" mass="6315">MPHLASLNWTFLPIIFYLCLISLMSIFWWFQLPFLPKLMTSNNISNFYWKW</sequence>
<keyword evidence="2" id="KW-0496">Mitochondrion</keyword>
<organism evidence="2">
    <name type="scientific">Siboglinum fiordicum</name>
    <dbReference type="NCBI Taxonomy" id="27908"/>
    <lineage>
        <taxon>Eukaryota</taxon>
        <taxon>Metazoa</taxon>
        <taxon>Spiralia</taxon>
        <taxon>Lophotrochozoa</taxon>
        <taxon>Annelida</taxon>
        <taxon>Polychaeta</taxon>
        <taxon>Sedentaria</taxon>
        <taxon>Canalipalpata</taxon>
        <taxon>Sabellida</taxon>
        <taxon>Siboglinidae</taxon>
        <taxon>Siboglinum</taxon>
    </lineage>
</organism>
<dbReference type="EMBL" id="KJ789170">
    <property type="protein sequence ID" value="AIL54876.1"/>
    <property type="molecule type" value="Genomic_DNA"/>
</dbReference>
<dbReference type="GeneID" id="24120681"/>
<name>A0A0E3DR78_9ANNE</name>
<reference evidence="2" key="1">
    <citation type="journal article" date="2015" name="Mol. Phylogenet. Evol.">
        <title>Mitogenomics reveals phylogeny and repeated motifs in control regions of the deep-sea family Siboglinidae (Annelida).</title>
        <authorList>
            <person name="Li Y."/>
            <person name="Kocot K.M."/>
            <person name="Schander C."/>
            <person name="Santos S.R."/>
            <person name="Thornhill D.J."/>
            <person name="Halanych K.M."/>
        </authorList>
    </citation>
    <scope>NUCLEOTIDE SEQUENCE</scope>
</reference>